<dbReference type="OrthoDB" id="9807385at2"/>
<name>A0A372MKZ5_9SPIR</name>
<dbReference type="Proteomes" id="UP000264002">
    <property type="component" value="Unassembled WGS sequence"/>
</dbReference>
<dbReference type="GO" id="GO:0004016">
    <property type="term" value="F:adenylate cyclase activity"/>
    <property type="evidence" value="ECO:0007669"/>
    <property type="project" value="UniProtKB-UniRule"/>
</dbReference>
<keyword evidence="9 10" id="KW-0472">Membrane</keyword>
<keyword evidence="3 10" id="KW-0808">Transferase</keyword>
<comment type="similarity">
    <text evidence="10">Belongs to the adenylate cyclase family. DacA/CdaA subfamily.</text>
</comment>
<feature type="transmembrane region" description="Helical" evidence="10">
    <location>
        <begin position="64"/>
        <end position="82"/>
    </location>
</feature>
<evidence type="ECO:0000256" key="2">
    <source>
        <dbReference type="ARBA" id="ARBA00022475"/>
    </source>
</evidence>
<evidence type="ECO:0000256" key="7">
    <source>
        <dbReference type="ARBA" id="ARBA00022840"/>
    </source>
</evidence>
<comment type="caution">
    <text evidence="12">The sequence shown here is derived from an EMBL/GenBank/DDBJ whole genome shotgun (WGS) entry which is preliminary data.</text>
</comment>
<evidence type="ECO:0000256" key="1">
    <source>
        <dbReference type="ARBA" id="ARBA00000877"/>
    </source>
</evidence>
<evidence type="ECO:0000256" key="4">
    <source>
        <dbReference type="ARBA" id="ARBA00022692"/>
    </source>
</evidence>
<feature type="domain" description="DAC" evidence="11">
    <location>
        <begin position="83"/>
        <end position="242"/>
    </location>
</feature>
<protein>
    <recommendedName>
        <fullName evidence="10">Diadenylate cyclase</fullName>
        <shortName evidence="10">DAC</shortName>
        <ecNumber evidence="10">2.7.7.85</ecNumber>
    </recommendedName>
    <alternativeName>
        <fullName evidence="10">Cyclic-di-AMP synthase</fullName>
        <shortName evidence="10">c-di-AMP synthase</shortName>
    </alternativeName>
</protein>
<comment type="function">
    <text evidence="10">Catalyzes the condensation of 2 ATP molecules into cyclic di-AMP (c-di-AMP), a second messenger used to regulate differing processes in different bacteria.</text>
</comment>
<dbReference type="PIRSF" id="PIRSF004793">
    <property type="entry name" value="UCP004793"/>
    <property type="match status" value="1"/>
</dbReference>
<organism evidence="12 13">
    <name type="scientific">Sphaerochaeta halotolerans</name>
    <dbReference type="NCBI Taxonomy" id="2293840"/>
    <lineage>
        <taxon>Bacteria</taxon>
        <taxon>Pseudomonadati</taxon>
        <taxon>Spirochaetota</taxon>
        <taxon>Spirochaetia</taxon>
        <taxon>Spirochaetales</taxon>
        <taxon>Sphaerochaetaceae</taxon>
        <taxon>Sphaerochaeta</taxon>
    </lineage>
</organism>
<dbReference type="HAMAP" id="MF_01499">
    <property type="entry name" value="DacA"/>
    <property type="match status" value="1"/>
</dbReference>
<dbReference type="Pfam" id="PF02457">
    <property type="entry name" value="DAC"/>
    <property type="match status" value="1"/>
</dbReference>
<reference evidence="13" key="1">
    <citation type="submission" date="2018-08" db="EMBL/GenBank/DDBJ databases">
        <authorList>
            <person name="Grouzdev D.S."/>
            <person name="Krutkina M.S."/>
        </authorList>
    </citation>
    <scope>NUCLEOTIDE SEQUENCE [LARGE SCALE GENOMIC DNA]</scope>
    <source>
        <strain evidence="13">4-11</strain>
    </source>
</reference>
<evidence type="ECO:0000313" key="12">
    <source>
        <dbReference type="EMBL" id="RFU95996.1"/>
    </source>
</evidence>
<dbReference type="PANTHER" id="PTHR34185">
    <property type="entry name" value="DIADENYLATE CYCLASE"/>
    <property type="match status" value="1"/>
</dbReference>
<dbReference type="InterPro" id="IPR034701">
    <property type="entry name" value="CdaA"/>
</dbReference>
<feature type="transmembrane region" description="Helical" evidence="10">
    <location>
        <begin position="41"/>
        <end position="58"/>
    </location>
</feature>
<sequence>MVGDALQSILSLFRPALQVGFLAWLFYRFYITIAQTKAQQLVKVLVVMFSFYAVSYILKLDVLLWFFSYISIPATIFICIVYQPELRRSFTQLWSGRSRLFRIGTQTTSSDQIDSILNACNVLVNKRRGALVVFPRRLGIKNIIDSGTRLNADLSTSLILTVFDHDTPLHDGAMVVQGGRILAAGCYLPLSEQTDIKKSFGTRHRAALGLAEESDAVVLIVSEETGAISMTYNANLYYDLDPGTIKRMLLALFSYHDITPEDLLQEPGSDEAE</sequence>
<dbReference type="InterPro" id="IPR036888">
    <property type="entry name" value="DNA_integrity_DisA_N_sf"/>
</dbReference>
<dbReference type="GO" id="GO:0006171">
    <property type="term" value="P:cAMP biosynthetic process"/>
    <property type="evidence" value="ECO:0007669"/>
    <property type="project" value="InterPro"/>
</dbReference>
<accession>A0A372MKZ5</accession>
<keyword evidence="2 10" id="KW-1003">Cell membrane</keyword>
<keyword evidence="7 10" id="KW-0067">ATP-binding</keyword>
<dbReference type="EMBL" id="QUWK01000002">
    <property type="protein sequence ID" value="RFU95996.1"/>
    <property type="molecule type" value="Genomic_DNA"/>
</dbReference>
<keyword evidence="5 10" id="KW-0548">Nucleotidyltransferase</keyword>
<dbReference type="PROSITE" id="PS51794">
    <property type="entry name" value="DAC"/>
    <property type="match status" value="1"/>
</dbReference>
<reference evidence="12 13" key="2">
    <citation type="submission" date="2018-09" db="EMBL/GenBank/DDBJ databases">
        <title>Genome of Sphaerochaeta halotolerans strain 4-11.</title>
        <authorList>
            <person name="Nazina T.N."/>
            <person name="Sokolova D.S."/>
        </authorList>
    </citation>
    <scope>NUCLEOTIDE SEQUENCE [LARGE SCALE GENOMIC DNA]</scope>
    <source>
        <strain evidence="12 13">4-11</strain>
    </source>
</reference>
<dbReference type="GO" id="GO:0005524">
    <property type="term" value="F:ATP binding"/>
    <property type="evidence" value="ECO:0007669"/>
    <property type="project" value="UniProtKB-UniRule"/>
</dbReference>
<feature type="transmembrane region" description="Helical" evidence="10">
    <location>
        <begin position="12"/>
        <end position="29"/>
    </location>
</feature>
<evidence type="ECO:0000256" key="8">
    <source>
        <dbReference type="ARBA" id="ARBA00022989"/>
    </source>
</evidence>
<evidence type="ECO:0000256" key="10">
    <source>
        <dbReference type="HAMAP-Rule" id="MF_01499"/>
    </source>
</evidence>
<comment type="caution">
    <text evidence="10">Lacks conserved residue(s) required for the propagation of feature annotation.</text>
</comment>
<dbReference type="EC" id="2.7.7.85" evidence="10"/>
<keyword evidence="6 10" id="KW-0547">Nucleotide-binding</keyword>
<evidence type="ECO:0000256" key="5">
    <source>
        <dbReference type="ARBA" id="ARBA00022695"/>
    </source>
</evidence>
<evidence type="ECO:0000313" key="13">
    <source>
        <dbReference type="Proteomes" id="UP000264002"/>
    </source>
</evidence>
<keyword evidence="13" id="KW-1185">Reference proteome</keyword>
<keyword evidence="8 10" id="KW-1133">Transmembrane helix</keyword>
<proteinExistence type="inferred from homology"/>
<dbReference type="InterPro" id="IPR050338">
    <property type="entry name" value="DisA"/>
</dbReference>
<gene>
    <name evidence="10" type="primary">dacA</name>
    <name evidence="12" type="ORF">DYP60_01755</name>
</gene>
<dbReference type="InterPro" id="IPR014046">
    <property type="entry name" value="C-di-AMP_synthase"/>
</dbReference>
<comment type="subunit">
    <text evidence="10">Probably a homodimer.</text>
</comment>
<keyword evidence="4 10" id="KW-0812">Transmembrane</keyword>
<evidence type="ECO:0000259" key="11">
    <source>
        <dbReference type="PROSITE" id="PS51794"/>
    </source>
</evidence>
<dbReference type="NCBIfam" id="TIGR00159">
    <property type="entry name" value="diadenylate cyclase CdaA"/>
    <property type="match status" value="1"/>
</dbReference>
<dbReference type="InterPro" id="IPR003390">
    <property type="entry name" value="DNA_integrity_scan_DisA_N"/>
</dbReference>
<comment type="catalytic activity">
    <reaction evidence="1 10">
        <text>2 ATP = 3',3'-c-di-AMP + 2 diphosphate</text>
        <dbReference type="Rhea" id="RHEA:35655"/>
        <dbReference type="ChEBI" id="CHEBI:30616"/>
        <dbReference type="ChEBI" id="CHEBI:33019"/>
        <dbReference type="ChEBI" id="CHEBI:71500"/>
        <dbReference type="EC" id="2.7.7.85"/>
    </reaction>
</comment>
<dbReference type="Gene3D" id="3.40.1700.10">
    <property type="entry name" value="DNA integrity scanning protein, DisA, N-terminal domain"/>
    <property type="match status" value="1"/>
</dbReference>
<evidence type="ECO:0000256" key="3">
    <source>
        <dbReference type="ARBA" id="ARBA00022679"/>
    </source>
</evidence>
<dbReference type="GO" id="GO:0106408">
    <property type="term" value="F:diadenylate cyclase activity"/>
    <property type="evidence" value="ECO:0007669"/>
    <property type="project" value="UniProtKB-EC"/>
</dbReference>
<dbReference type="AlphaFoldDB" id="A0A372MKZ5"/>
<dbReference type="PANTHER" id="PTHR34185:SF1">
    <property type="entry name" value="DIADENYLATE CYCLASE"/>
    <property type="match status" value="1"/>
</dbReference>
<dbReference type="SUPFAM" id="SSF143597">
    <property type="entry name" value="YojJ-like"/>
    <property type="match status" value="1"/>
</dbReference>
<evidence type="ECO:0000256" key="9">
    <source>
        <dbReference type="ARBA" id="ARBA00023136"/>
    </source>
</evidence>
<evidence type="ECO:0000256" key="6">
    <source>
        <dbReference type="ARBA" id="ARBA00022741"/>
    </source>
</evidence>